<protein>
    <submittedName>
        <fullName evidence="1">Uncharacterized protein</fullName>
    </submittedName>
</protein>
<evidence type="ECO:0000313" key="2">
    <source>
        <dbReference type="Proteomes" id="UP001059912"/>
    </source>
</evidence>
<dbReference type="RefSeq" id="WP_255903444.1">
    <property type="nucleotide sequence ID" value="NZ_CP050471.1"/>
</dbReference>
<dbReference type="EMBL" id="CP050471">
    <property type="protein sequence ID" value="UTZ32946.1"/>
    <property type="molecule type" value="Genomic_DNA"/>
</dbReference>
<keyword evidence="2" id="KW-1185">Reference proteome</keyword>
<organism evidence="1 2">
    <name type="scientific">Vibrio campbellii</name>
    <dbReference type="NCBI Taxonomy" id="680"/>
    <lineage>
        <taxon>Bacteria</taxon>
        <taxon>Pseudomonadati</taxon>
        <taxon>Pseudomonadota</taxon>
        <taxon>Gammaproteobacteria</taxon>
        <taxon>Vibrionales</taxon>
        <taxon>Vibrionaceae</taxon>
        <taxon>Vibrio</taxon>
    </lineage>
</organism>
<name>A0ABY5IGR4_9VIBR</name>
<reference evidence="1" key="1">
    <citation type="submission" date="2020-03" db="EMBL/GenBank/DDBJ databases">
        <title>Five strains of Vibrio campbellii isolated from Mariana Trench.</title>
        <authorList>
            <person name="Liang J."/>
            <person name="Zhang X.-H."/>
        </authorList>
    </citation>
    <scope>NUCLEOTIDE SEQUENCE</scope>
    <source>
        <strain evidence="1">LJC013</strain>
    </source>
</reference>
<gene>
    <name evidence="1" type="ORF">HB762_16500</name>
</gene>
<dbReference type="Proteomes" id="UP001059912">
    <property type="component" value="Chromosome 2"/>
</dbReference>
<sequence length="66" mass="7379">MTFRPGAQFLLAKNVIMFGGYYVIGLQSAVESNFAVVGECLKNDYGVAQQELDDLLKEIHILNEKE</sequence>
<proteinExistence type="predicted"/>
<evidence type="ECO:0000313" key="1">
    <source>
        <dbReference type="EMBL" id="UTZ32946.1"/>
    </source>
</evidence>
<accession>A0ABY5IGR4</accession>